<organism evidence="4 5">
    <name type="scientific">Streptomyces dysideae</name>
    <dbReference type="NCBI Taxonomy" id="909626"/>
    <lineage>
        <taxon>Bacteria</taxon>
        <taxon>Bacillati</taxon>
        <taxon>Actinomycetota</taxon>
        <taxon>Actinomycetes</taxon>
        <taxon>Kitasatosporales</taxon>
        <taxon>Streptomycetaceae</taxon>
        <taxon>Streptomyces</taxon>
    </lineage>
</organism>
<dbReference type="AlphaFoldDB" id="A0A101V4D2"/>
<evidence type="ECO:0000256" key="1">
    <source>
        <dbReference type="ARBA" id="ARBA00022603"/>
    </source>
</evidence>
<dbReference type="Proteomes" id="UP000053260">
    <property type="component" value="Unassembled WGS sequence"/>
</dbReference>
<dbReference type="SUPFAM" id="SSF53335">
    <property type="entry name" value="S-adenosyl-L-methionine-dependent methyltransferases"/>
    <property type="match status" value="1"/>
</dbReference>
<evidence type="ECO:0000313" key="4">
    <source>
        <dbReference type="EMBL" id="KUO22268.1"/>
    </source>
</evidence>
<dbReference type="PANTHER" id="PTHR10867">
    <property type="entry name" value="NNMT/PNMT/TEMT FAMILY MEMBER"/>
    <property type="match status" value="1"/>
</dbReference>
<dbReference type="Gene3D" id="3.40.50.150">
    <property type="entry name" value="Vaccinia Virus protein VP39"/>
    <property type="match status" value="1"/>
</dbReference>
<dbReference type="GO" id="GO:0032259">
    <property type="term" value="P:methylation"/>
    <property type="evidence" value="ECO:0007669"/>
    <property type="project" value="UniProtKB-KW"/>
</dbReference>
<dbReference type="InterPro" id="IPR000940">
    <property type="entry name" value="NNMT_TEMT_trans"/>
</dbReference>
<dbReference type="PROSITE" id="PS51681">
    <property type="entry name" value="SAM_MT_NNMT_PNMT_TEMT"/>
    <property type="match status" value="1"/>
</dbReference>
<dbReference type="GO" id="GO:0008168">
    <property type="term" value="F:methyltransferase activity"/>
    <property type="evidence" value="ECO:0007669"/>
    <property type="project" value="UniProtKB-KW"/>
</dbReference>
<dbReference type="EMBL" id="LMXB01000018">
    <property type="protein sequence ID" value="KUO22268.1"/>
    <property type="molecule type" value="Genomic_DNA"/>
</dbReference>
<keyword evidence="5" id="KW-1185">Reference proteome</keyword>
<comment type="caution">
    <text evidence="4">The sequence shown here is derived from an EMBL/GenBank/DDBJ whole genome shotgun (WGS) entry which is preliminary data.</text>
</comment>
<proteinExistence type="predicted"/>
<name>A0A101V4D2_9ACTN</name>
<keyword evidence="3" id="KW-0949">S-adenosyl-L-methionine</keyword>
<dbReference type="RefSeq" id="WP_067016631.1">
    <property type="nucleotide sequence ID" value="NZ_KQ949076.1"/>
</dbReference>
<keyword evidence="2 4" id="KW-0808">Transferase</keyword>
<dbReference type="InterPro" id="IPR029063">
    <property type="entry name" value="SAM-dependent_MTases_sf"/>
</dbReference>
<dbReference type="OrthoDB" id="3457715at2"/>
<dbReference type="STRING" id="909626.AQJ91_04640"/>
<dbReference type="Pfam" id="PF01234">
    <property type="entry name" value="NNMT_PNMT_TEMT"/>
    <property type="match status" value="1"/>
</dbReference>
<dbReference type="PANTHER" id="PTHR10867:SF17">
    <property type="entry name" value="NICOTINAMIDE N-METHYLTRANSFERASE"/>
    <property type="match status" value="1"/>
</dbReference>
<evidence type="ECO:0000256" key="3">
    <source>
        <dbReference type="ARBA" id="ARBA00022691"/>
    </source>
</evidence>
<sequence>MTFRSPGDAQLNADVPWSAFDPIAYVDHNYSALQAEDAEILHIVRDHFGDHFSEPSREQPPGPVPGIDVGAGANLYPALAMLPWCDEITLFERSSSNVEYLRGQVGAYGKNWDPFWDELCENEGYSRLGMAPRERFAKVVRVEQGNIFDLARHEGRWSVGTMFFVAESMTSSHQEFTRGVECFMRALAPDAAFAAAFMEHSQGYEVGGRFFPACDVGDSDVYASLEPFASDLKVERLKSSAAVRDGYSGMILAYGRRNSDPGIPGRPSGL</sequence>
<gene>
    <name evidence="4" type="ORF">AQJ91_04640</name>
</gene>
<dbReference type="NCBIfam" id="NF040568">
    <property type="entry name" value="SCO2525_fam"/>
    <property type="match status" value="1"/>
</dbReference>
<keyword evidence="1 4" id="KW-0489">Methyltransferase</keyword>
<protein>
    <submittedName>
        <fullName evidence="4">Methyltransferase</fullName>
    </submittedName>
</protein>
<accession>A0A101V4D2</accession>
<reference evidence="4 5" key="1">
    <citation type="submission" date="2015-10" db="EMBL/GenBank/DDBJ databases">
        <title>Draft genome sequence of Streptomyces sp. RV15, isolated from a marine sponge.</title>
        <authorList>
            <person name="Ruckert C."/>
            <person name="Abdelmohsen U.R."/>
            <person name="Winkler A."/>
            <person name="Hentschel U."/>
            <person name="Kalinowski J."/>
            <person name="Kampfer P."/>
            <person name="Glaeser S."/>
        </authorList>
    </citation>
    <scope>NUCLEOTIDE SEQUENCE [LARGE SCALE GENOMIC DNA]</scope>
    <source>
        <strain evidence="4 5">RV15</strain>
    </source>
</reference>
<evidence type="ECO:0000313" key="5">
    <source>
        <dbReference type="Proteomes" id="UP000053260"/>
    </source>
</evidence>
<evidence type="ECO:0000256" key="2">
    <source>
        <dbReference type="ARBA" id="ARBA00022679"/>
    </source>
</evidence>